<feature type="compositionally biased region" description="Acidic residues" evidence="5">
    <location>
        <begin position="425"/>
        <end position="438"/>
    </location>
</feature>
<comment type="subcellular location">
    <subcellularLocation>
        <location evidence="1">Nucleus</location>
    </subcellularLocation>
</comment>
<feature type="compositionally biased region" description="Low complexity" evidence="5">
    <location>
        <begin position="1765"/>
        <end position="1784"/>
    </location>
</feature>
<dbReference type="EMBL" id="KB932203">
    <property type="protein sequence ID" value="KCV70999.1"/>
    <property type="molecule type" value="Genomic_DNA"/>
</dbReference>
<feature type="coiled-coil region" evidence="4">
    <location>
        <begin position="1059"/>
        <end position="1160"/>
    </location>
</feature>
<gene>
    <name evidence="7" type="ORF">H696_01945</name>
</gene>
<evidence type="ECO:0000256" key="2">
    <source>
        <dbReference type="ARBA" id="ARBA00023054"/>
    </source>
</evidence>
<feature type="compositionally biased region" description="Basic and acidic residues" evidence="5">
    <location>
        <begin position="1"/>
        <end position="12"/>
    </location>
</feature>
<evidence type="ECO:0000256" key="5">
    <source>
        <dbReference type="SAM" id="MobiDB-lite"/>
    </source>
</evidence>
<dbReference type="PANTHER" id="PTHR18898">
    <property type="entry name" value="NUCLEOPROTEIN TPR-RELATED"/>
    <property type="match status" value="1"/>
</dbReference>
<feature type="compositionally biased region" description="Acidic residues" evidence="5">
    <location>
        <begin position="377"/>
        <end position="390"/>
    </location>
</feature>
<feature type="region of interest" description="Disordered" evidence="5">
    <location>
        <begin position="1765"/>
        <end position="1804"/>
    </location>
</feature>
<reference evidence="7" key="1">
    <citation type="submission" date="2013-04" db="EMBL/GenBank/DDBJ databases">
        <title>The Genome Sequence of Fonticula alba ATCC 38817.</title>
        <authorList>
            <consortium name="The Broad Institute Genomics Platform"/>
            <person name="Russ C."/>
            <person name="Cuomo C."/>
            <person name="Burger G."/>
            <person name="Gray M.W."/>
            <person name="Holland P.W.H."/>
            <person name="King N."/>
            <person name="Lang F.B.F."/>
            <person name="Roger A.J."/>
            <person name="Ruiz-Trillo I."/>
            <person name="Brown M."/>
            <person name="Walker B."/>
            <person name="Young S."/>
            <person name="Zeng Q."/>
            <person name="Gargeya S."/>
            <person name="Fitzgerald M."/>
            <person name="Haas B."/>
            <person name="Abouelleil A."/>
            <person name="Allen A.W."/>
            <person name="Alvarado L."/>
            <person name="Arachchi H.M."/>
            <person name="Berlin A.M."/>
            <person name="Chapman S.B."/>
            <person name="Gainer-Dewar J."/>
            <person name="Goldberg J."/>
            <person name="Griggs A."/>
            <person name="Gujja S."/>
            <person name="Hansen M."/>
            <person name="Howarth C."/>
            <person name="Imamovic A."/>
            <person name="Ireland A."/>
            <person name="Larimer J."/>
            <person name="McCowan C."/>
            <person name="Murphy C."/>
            <person name="Pearson M."/>
            <person name="Poon T.W."/>
            <person name="Priest M."/>
            <person name="Roberts A."/>
            <person name="Saif S."/>
            <person name="Shea T."/>
            <person name="Sisk P."/>
            <person name="Sykes S."/>
            <person name="Wortman J."/>
            <person name="Nusbaum C."/>
            <person name="Birren B."/>
        </authorList>
    </citation>
    <scope>NUCLEOTIDE SEQUENCE [LARGE SCALE GENOMIC DNA]</scope>
    <source>
        <strain evidence="7">ATCC 38817</strain>
    </source>
</reference>
<feature type="compositionally biased region" description="Low complexity" evidence="5">
    <location>
        <begin position="631"/>
        <end position="645"/>
    </location>
</feature>
<feature type="compositionally biased region" description="Basic and acidic residues" evidence="5">
    <location>
        <begin position="267"/>
        <end position="279"/>
    </location>
</feature>
<evidence type="ECO:0000256" key="4">
    <source>
        <dbReference type="SAM" id="Coils"/>
    </source>
</evidence>
<evidence type="ECO:0000313" key="8">
    <source>
        <dbReference type="Proteomes" id="UP000030693"/>
    </source>
</evidence>
<evidence type="ECO:0000256" key="1">
    <source>
        <dbReference type="ARBA" id="ARBA00004123"/>
    </source>
</evidence>
<dbReference type="eggNOG" id="KOG4674">
    <property type="taxonomic scope" value="Eukaryota"/>
</dbReference>
<feature type="region of interest" description="Disordered" evidence="5">
    <location>
        <begin position="667"/>
        <end position="686"/>
    </location>
</feature>
<feature type="compositionally biased region" description="Acidic residues" evidence="5">
    <location>
        <begin position="206"/>
        <end position="257"/>
    </location>
</feature>
<feature type="region of interest" description="Disordered" evidence="5">
    <location>
        <begin position="786"/>
        <end position="890"/>
    </location>
</feature>
<feature type="compositionally biased region" description="Low complexity" evidence="5">
    <location>
        <begin position="283"/>
        <end position="302"/>
    </location>
</feature>
<feature type="compositionally biased region" description="Low complexity" evidence="5">
    <location>
        <begin position="315"/>
        <end position="334"/>
    </location>
</feature>
<dbReference type="RefSeq" id="XP_009494122.1">
    <property type="nucleotide sequence ID" value="XM_009495847.1"/>
</dbReference>
<feature type="compositionally biased region" description="Basic and acidic residues" evidence="5">
    <location>
        <begin position="786"/>
        <end position="799"/>
    </location>
</feature>
<name>A0A058Z9N4_FONAL</name>
<keyword evidence="8" id="KW-1185">Reference proteome</keyword>
<dbReference type="STRING" id="691883.A0A058Z9N4"/>
<feature type="compositionally biased region" description="Acidic residues" evidence="5">
    <location>
        <begin position="503"/>
        <end position="522"/>
    </location>
</feature>
<accession>A0A058Z9N4</accession>
<dbReference type="PANTHER" id="PTHR18898:SF2">
    <property type="entry name" value="NUCLEOPROTEIN TPR"/>
    <property type="match status" value="1"/>
</dbReference>
<feature type="coiled-coil region" evidence="4">
    <location>
        <begin position="1265"/>
        <end position="1320"/>
    </location>
</feature>
<protein>
    <recommendedName>
        <fullName evidence="6">NUA/TPR/MLP1-2-like domain-containing protein</fullName>
    </recommendedName>
</protein>
<feature type="domain" description="NUA/TPR/MLP1-2-like" evidence="6">
    <location>
        <begin position="1290"/>
        <end position="1376"/>
    </location>
</feature>
<dbReference type="OMA" id="IFIAYGK"/>
<dbReference type="GO" id="GO:0006406">
    <property type="term" value="P:mRNA export from nucleus"/>
    <property type="evidence" value="ECO:0007669"/>
    <property type="project" value="TreeGrafter"/>
</dbReference>
<feature type="region of interest" description="Disordered" evidence="5">
    <location>
        <begin position="1"/>
        <end position="334"/>
    </location>
</feature>
<feature type="compositionally biased region" description="Low complexity" evidence="5">
    <location>
        <begin position="471"/>
        <end position="488"/>
    </location>
</feature>
<sequence length="1804" mass="187519">MSDLGHSEHSDIGPDASSDVESDLGSELGSSEELDDASTLSQDDFGSGAESETVADDSDTDAVDQELEDLLNRGTSSPGASDGPQAGPGSGADPTDSEVAGAVEDDGMHVEETSPLVSPSDNGTDAVMAAADVDLDSDQASMSDFEGVSSAGDSAGSASEAGSGMTDSDAPSDGHSDADVDDGSDDDDDDDGGGDDDADHAAAVAVDDDDDGDGNDDDGSDVSEDDDDDDDDDDVADDDSIDADSDDAEHVDDEALSADEAALDAGHSSDGEAVERGEGRGAVGVAESDAAAGSPGSPSASETADLPSATPSVASTVPHPTSGSVSPSSTVSDVSLPLARPSFFATSLHAGNVPSPVGSGADANHSPGPAGARGNTDSEEYDDDDDDDGDGQSGDSDGDALVISLLSDDEVIAASTRDGSPASDMQDDFLSAEEDFLSAEDNSNGSDDSLDAAEDLGASGSEVFDSDGDESVGSSESGSEAVSDGSEAVSDGNEAASDGNEAASDDGESGSESGSDDNEAADSDSAGSHDSEAASDIDDEPAGLSSVIESDVDDMEDVLLDTPSDAPPADTAEAMEGVTVSGVADVAEAMDGVDVDDGANAVAPADLADSTGPAPVSEGNGSVGDARSVQTTHAAESAVTATEEAGPVAGPPEDGEILDTTGPGLVTGDRHQDGHVSPPAAEVTDNKPAPAVAAAAEPEAGAPAADAAPMEVITPAPETGQLSSPAALPASSLPVAATVSPFAGLGDSIVLSIEATTGSDGATFPLGPEIVITAPVSFLPQAFARDEGPQSAGTEDHASQSHSDAPAVAEPSRKRSASPPAEHESEPASKRPRRRDASSLADIHLPQPWADRRRDSPFGAILSKAEQQTPGGGGGAASGDGVDSASSTSPDAAAVMLQDLASAQLPDLPVPLFQTEEGLRLGDGTRALVDPFLLELSRWHADAQAKFQLVHRLAQRFAAEKDALSVEFEELESLRSAQSSSAAALASTRSELAELMSQHLKSEAETSRLLHESRRSERRCAAAERQASWLSEELAKRTAEFDTYRQTTTENVISLQTRLRGMQDSLAASEAARRRAEAQDQSNMLQLEQARAEMRQERHQGVLNEESLRSDLLAARQEVARLRDSYDVLLGVNQDLQGAAASAAAEIDDLREQVDQGAREATSRAAQAAELQQALDTTAGELERLNAWVLKQSAAKHGPSAGLPHGLNVSRLYSDFLQSQEQVKTLQSKCTHLESTLDKFLADLEPRAKALQSERAHYAAQAAHATGLAKRVEDLTAELAAVRDNFLSASVNVDRLEAEKRQLGQQVADLSRQVQFLLSEELDSPAMAAATNGGLSAGDVIDREFVTFATIKELQTKNLNLLTALRQLGERSEQAEFRPTPTAELVEERARLLRQLAQTEEDLDRTGQQARELESTLAEAVSSLERYRDQQQTLEARLAEAADARDALRVLLTQAEAQAAPNLQTRVQRLEGELQHTRAALQEAERLASVAHAQSAERLAALNDEYQESRVAARTAKAESAVLSARIAALEESLSAEKVFTAELQSRLTTLASDLDLARADLGRARSAHLAEELRARQLGQQLAEASAGVARLSEVEAQLRDKLAAEELSLQHTRQNLLSQANQAREAGERHRAEMLASLAADRATLYASIGDLRTSLERERTSLSNMMAARERELDRARGQLQKWGLSVRGVAIRARNMVSRAHRELSEQKSLGVRTMHAAEQLKKVIAQLFRERSALMDVIGLAPPDVTGAISSAEQQQVPLPITAAPATAAAPPASGGAPRVAPPGARPMASPSATRPAQG</sequence>
<evidence type="ECO:0000313" key="7">
    <source>
        <dbReference type="EMBL" id="KCV70999.1"/>
    </source>
</evidence>
<feature type="compositionally biased region" description="Acidic residues" evidence="5">
    <location>
        <begin position="18"/>
        <end position="36"/>
    </location>
</feature>
<feature type="compositionally biased region" description="Acidic residues" evidence="5">
    <location>
        <begin position="179"/>
        <end position="198"/>
    </location>
</feature>
<dbReference type="Gene3D" id="1.20.5.340">
    <property type="match status" value="1"/>
</dbReference>
<organism evidence="7">
    <name type="scientific">Fonticula alba</name>
    <name type="common">Slime mold</name>
    <dbReference type="NCBI Taxonomy" id="691883"/>
    <lineage>
        <taxon>Eukaryota</taxon>
        <taxon>Rotosphaerida</taxon>
        <taxon>Fonticulaceae</taxon>
        <taxon>Fonticula</taxon>
    </lineage>
</organism>
<feature type="region of interest" description="Disordered" evidence="5">
    <location>
        <begin position="348"/>
        <end position="573"/>
    </location>
</feature>
<dbReference type="GO" id="GO:0005643">
    <property type="term" value="C:nuclear pore"/>
    <property type="evidence" value="ECO:0007669"/>
    <property type="project" value="TreeGrafter"/>
</dbReference>
<keyword evidence="3" id="KW-0539">Nucleus</keyword>
<dbReference type="InterPro" id="IPR057974">
    <property type="entry name" value="NUA/TPR/MLP1-2-like_dom"/>
</dbReference>
<feature type="compositionally biased region" description="Acidic residues" evidence="5">
    <location>
        <begin position="53"/>
        <end position="69"/>
    </location>
</feature>
<evidence type="ECO:0000259" key="6">
    <source>
        <dbReference type="Pfam" id="PF25785"/>
    </source>
</evidence>
<dbReference type="GO" id="GO:0017056">
    <property type="term" value="F:structural constituent of nuclear pore"/>
    <property type="evidence" value="ECO:0007669"/>
    <property type="project" value="TreeGrafter"/>
</dbReference>
<feature type="compositionally biased region" description="Low complexity" evidence="5">
    <location>
        <begin position="879"/>
        <end position="890"/>
    </location>
</feature>
<dbReference type="Pfam" id="PF25785">
    <property type="entry name" value="TPR"/>
    <property type="match status" value="1"/>
</dbReference>
<feature type="region of interest" description="Disordered" evidence="5">
    <location>
        <begin position="603"/>
        <end position="656"/>
    </location>
</feature>
<dbReference type="OrthoDB" id="343070at2759"/>
<evidence type="ECO:0000256" key="3">
    <source>
        <dbReference type="ARBA" id="ARBA00023242"/>
    </source>
</evidence>
<feature type="compositionally biased region" description="Low complexity" evidence="5">
    <location>
        <begin position="149"/>
        <end position="164"/>
    </location>
</feature>
<keyword evidence="2 4" id="KW-0175">Coiled coil</keyword>
<proteinExistence type="predicted"/>
<feature type="compositionally biased region" description="Acidic residues" evidence="5">
    <location>
        <begin position="550"/>
        <end position="559"/>
    </location>
</feature>
<dbReference type="GeneID" id="20526670"/>
<dbReference type="Proteomes" id="UP000030693">
    <property type="component" value="Unassembled WGS sequence"/>
</dbReference>
<feature type="coiled-coil region" evidence="4">
    <location>
        <begin position="1351"/>
        <end position="1519"/>
    </location>
</feature>